<name>H6WNK2_9BACE</name>
<dbReference type="AlphaFoldDB" id="H6WNK2"/>
<dbReference type="SUPFAM" id="SSF52266">
    <property type="entry name" value="SGNH hydrolase"/>
    <property type="match status" value="1"/>
</dbReference>
<accession>H6WNK2</accession>
<reference evidence="1" key="1">
    <citation type="journal article" date="2012" name="ISME J.">
        <title>Functional metagenomics reveals novel salt tolerance loci from the human gut microbiome.</title>
        <authorList>
            <person name="Culligan E.P."/>
            <person name="Sleator R.D."/>
            <person name="Marchesi J.R."/>
            <person name="Hill C."/>
        </authorList>
    </citation>
    <scope>NUCLEOTIDE SEQUENCE</scope>
</reference>
<proteinExistence type="predicted"/>
<dbReference type="EMBL" id="JQ269596">
    <property type="protein sequence ID" value="AFA54783.1"/>
    <property type="molecule type" value="Genomic_DNA"/>
</dbReference>
<evidence type="ECO:0000313" key="1">
    <source>
        <dbReference type="EMBL" id="AFA54783.1"/>
    </source>
</evidence>
<protein>
    <submittedName>
        <fullName evidence="1">Putative exported protein</fullName>
    </submittedName>
</protein>
<organism evidence="1">
    <name type="scientific">uncultured Bacteroides sp. SMG1</name>
    <dbReference type="NCBI Taxonomy" id="1131818"/>
    <lineage>
        <taxon>Bacteria</taxon>
        <taxon>Pseudomonadati</taxon>
        <taxon>Bacteroidota</taxon>
        <taxon>Bacteroidia</taxon>
        <taxon>Bacteroidales</taxon>
        <taxon>Bacteroidaceae</taxon>
        <taxon>Bacteroides</taxon>
        <taxon>environmental samples</taxon>
    </lineage>
</organism>
<sequence length="292" mass="33449">MKRLVLNALLLFVICLGVDTIIGFAVNNRHHVSRVDNTIFEVNSDILCFGSSKVSHNYNSKVFEDSLGCTFSNCGQDGNGVFYYYPAIASILERYTPKLVIVDIMPEFDLVKYQNNERYMAIIRPYLNVHPAFGEVASTVDETINYKKICNAFVWNSAVTTLLKSQVVKKNEEGDGGFKPLHGQIEKKTEDALTDWEYDEIKLQLLDKTLLMLSQKTRVMVCSSPCYYEEKTSIYKPVEELCNKYSIPYISFTNDEKYLGNATIYRDELHMNIEGATIYSKELVHFVREVLN</sequence>